<proteinExistence type="predicted"/>
<dbReference type="InterPro" id="IPR050951">
    <property type="entry name" value="Retrovirus_Pol_polyprotein"/>
</dbReference>
<evidence type="ECO:0000256" key="1">
    <source>
        <dbReference type="ARBA" id="ARBA00023268"/>
    </source>
</evidence>
<dbReference type="PROSITE" id="PS50994">
    <property type="entry name" value="INTEGRASE"/>
    <property type="match status" value="1"/>
</dbReference>
<dbReference type="PANTHER" id="PTHR37984">
    <property type="entry name" value="PROTEIN CBG26694"/>
    <property type="match status" value="1"/>
</dbReference>
<keyword evidence="4" id="KW-0548">Nucleotidyltransferase</keyword>
<feature type="region of interest" description="Disordered" evidence="2">
    <location>
        <begin position="1118"/>
        <end position="1147"/>
    </location>
</feature>
<keyword evidence="5" id="KW-1185">Reference proteome</keyword>
<evidence type="ECO:0000313" key="5">
    <source>
        <dbReference type="Proteomes" id="UP001151760"/>
    </source>
</evidence>
<feature type="compositionally biased region" description="Gly residues" evidence="2">
    <location>
        <begin position="1349"/>
        <end position="1358"/>
    </location>
</feature>
<feature type="compositionally biased region" description="Low complexity" evidence="2">
    <location>
        <begin position="967"/>
        <end position="981"/>
    </location>
</feature>
<dbReference type="SUPFAM" id="SSF56672">
    <property type="entry name" value="DNA/RNA polymerases"/>
    <property type="match status" value="1"/>
</dbReference>
<dbReference type="Gene3D" id="3.30.420.10">
    <property type="entry name" value="Ribonuclease H-like superfamily/Ribonuclease H"/>
    <property type="match status" value="1"/>
</dbReference>
<dbReference type="SUPFAM" id="SSF53098">
    <property type="entry name" value="Ribonuclease H-like"/>
    <property type="match status" value="1"/>
</dbReference>
<keyword evidence="4" id="KW-0808">Transferase</keyword>
<reference evidence="4" key="1">
    <citation type="journal article" date="2022" name="Int. J. Mol. Sci.">
        <title>Draft Genome of Tanacetum Coccineum: Genomic Comparison of Closely Related Tanacetum-Family Plants.</title>
        <authorList>
            <person name="Yamashiro T."/>
            <person name="Shiraishi A."/>
            <person name="Nakayama K."/>
            <person name="Satake H."/>
        </authorList>
    </citation>
    <scope>NUCLEOTIDE SEQUENCE</scope>
</reference>
<dbReference type="Gene3D" id="1.10.340.70">
    <property type="match status" value="1"/>
</dbReference>
<evidence type="ECO:0000259" key="3">
    <source>
        <dbReference type="PROSITE" id="PS50994"/>
    </source>
</evidence>
<feature type="compositionally biased region" description="Basic and acidic residues" evidence="2">
    <location>
        <begin position="1123"/>
        <end position="1144"/>
    </location>
</feature>
<keyword evidence="4" id="KW-0695">RNA-directed DNA polymerase</keyword>
<dbReference type="Pfam" id="PF17921">
    <property type="entry name" value="Integrase_H2C2"/>
    <property type="match status" value="1"/>
</dbReference>
<dbReference type="InterPro" id="IPR036397">
    <property type="entry name" value="RNaseH_sf"/>
</dbReference>
<organism evidence="4 5">
    <name type="scientific">Tanacetum coccineum</name>
    <dbReference type="NCBI Taxonomy" id="301880"/>
    <lineage>
        <taxon>Eukaryota</taxon>
        <taxon>Viridiplantae</taxon>
        <taxon>Streptophyta</taxon>
        <taxon>Embryophyta</taxon>
        <taxon>Tracheophyta</taxon>
        <taxon>Spermatophyta</taxon>
        <taxon>Magnoliopsida</taxon>
        <taxon>eudicotyledons</taxon>
        <taxon>Gunneridae</taxon>
        <taxon>Pentapetalae</taxon>
        <taxon>asterids</taxon>
        <taxon>campanulids</taxon>
        <taxon>Asterales</taxon>
        <taxon>Asteraceae</taxon>
        <taxon>Asteroideae</taxon>
        <taxon>Anthemideae</taxon>
        <taxon>Anthemidinae</taxon>
        <taxon>Tanacetum</taxon>
    </lineage>
</organism>
<feature type="region of interest" description="Disordered" evidence="2">
    <location>
        <begin position="868"/>
        <end position="916"/>
    </location>
</feature>
<keyword evidence="1" id="KW-0511">Multifunctional enzyme</keyword>
<sequence>METVFHISNCPERYQVKYATCTLLDSALTWWNSHKRTIETDAAYALSWRELLKLMTEGYCPRNEIQNMETKLWNLLVKNNDMATYTQRFQEFTMMCTKMVPEEEDQEEEFIGGLLNNIQGNVIAIEPVRLQDVVRIANHLMDKKLKGYAIRNAENKRRLDNTLYNNLEKQPPHKLQNTGGRKIARAYTGSNKKKSTRTLPEGMSPKSVTKILGTKQEYSDARGQSICPMREKDMRFLTKNEILIVQGDKSDKEKKSTLSIISCVKAQKYMEKGCQLFFLSGAVYGEIKQRRVEGEATRITWPLEGIHVDPAKIESIKDWESPKTPTEICQFLGLVGYYRRFIKGFSKIAKPMMKLTQKSVKFNWGEKEETYFQTLKQKLYSALILALLEGSENFVVYCDVSHKGLGTMLMQKEKVIAYASRQLKIHEKNYMTHDLELGVVVFAPKMWRHYLYGTKCVILSAQVEARKEENYGIEDLCGVIKNLEPRATLCLKNRSWIPCFGNLRALTMHESHKSKYSIHPGSDKMYQDLKKLYWWLNMKAEIATYVSKCMTYAKVKAKYQKPFGLLVQPVIPVWKWENITMDFVTKLPKMTSGQDTIWVIVNRLIKSAHFLPMKETNTMEKLMRQYLKEVVSRYGVPVSIISDRYSKFTSHFWKSLNEALGTQLDMSMAYHPQTDGQSERTIQTLEDMLRACVMDFGKTWDRHLPLIEFSYNTNYNYHTSIKATPFEALYGCKCHLPICWAEVGNAQLTGPEIVRETTEKIIQIKHRLQASRNRQRSYGDKRRKSLEFQVGDKIMAASAIAISSDSSDESVGSPPSRVILFGDIPTVIPSTSVVAPETSTIAPVISSAAPVVETTLVASPTGLCGLVPYSDSDSDSPDEMSSPEHISPLPAISPFLCTDSSEAPDSSDGPPSQDPYVATVARWRSRVTTRPSSSSEFPIAPVIAPPRIRRRLAWRHASPRSLDHRSSSSSSSSDSLPVHSSGLDAPDQTHSRSSTRVTSPRLCYPSRRAPRRSKSFHRWCALPLSTLYPPTTSESSSGDSSKIPLHSSSHSAGPSRKRCRSLVDSIPSSMPVMRSLAPTRADLLPPRKRFRDSYLSEASIEEDTEIDPIETEVDMELGIGDGDDVRGHVEIDPRDGRDDTKEYEADTSAGDTVKVGIDPMSAPIVEEEIVEPAEEDSSDSSSTRDGIVRSFEDMPINLNDVVRDFYHHMSEVCIDRIVKIETIQRRLEADQLIARGQRVSMIERIDSLRLENLKVRAMLDIEGDRMNNLCLHMSLSHEEFCQVRRDHDDTQGRLRRLESTMTITRSGMTPEAIEELVNRRVEEALAAHEATRAANALETENQSQNGSDGDNGNGGNRNGGNEMRIQMRMVEVIDLLLENAPTRT</sequence>
<dbReference type="InterPro" id="IPR012337">
    <property type="entry name" value="RNaseH-like_sf"/>
</dbReference>
<feature type="compositionally biased region" description="Low complexity" evidence="2">
    <location>
        <begin position="1335"/>
        <end position="1348"/>
    </location>
</feature>
<dbReference type="Pfam" id="PF03732">
    <property type="entry name" value="Retrotrans_gag"/>
    <property type="match status" value="1"/>
</dbReference>
<accession>A0ABQ4XQQ1</accession>
<dbReference type="GO" id="GO:0003964">
    <property type="term" value="F:RNA-directed DNA polymerase activity"/>
    <property type="evidence" value="ECO:0007669"/>
    <property type="project" value="UniProtKB-KW"/>
</dbReference>
<dbReference type="EMBL" id="BQNB010009698">
    <property type="protein sequence ID" value="GJS67156.1"/>
    <property type="molecule type" value="Genomic_DNA"/>
</dbReference>
<dbReference type="InterPro" id="IPR041577">
    <property type="entry name" value="RT_RNaseH_2"/>
</dbReference>
<name>A0ABQ4XQQ1_9ASTR</name>
<feature type="region of interest" description="Disordered" evidence="2">
    <location>
        <begin position="1030"/>
        <end position="1059"/>
    </location>
</feature>
<feature type="compositionally biased region" description="Low complexity" evidence="2">
    <location>
        <begin position="1033"/>
        <end position="1051"/>
    </location>
</feature>
<protein>
    <submittedName>
        <fullName evidence="4">Reverse transcriptase domain-containing protein</fullName>
    </submittedName>
</protein>
<dbReference type="Pfam" id="PF17919">
    <property type="entry name" value="RT_RNaseH_2"/>
    <property type="match status" value="1"/>
</dbReference>
<evidence type="ECO:0000313" key="4">
    <source>
        <dbReference type="EMBL" id="GJS67156.1"/>
    </source>
</evidence>
<dbReference type="InterPro" id="IPR005162">
    <property type="entry name" value="Retrotrans_gag_dom"/>
</dbReference>
<dbReference type="InterPro" id="IPR041588">
    <property type="entry name" value="Integrase_H2C2"/>
</dbReference>
<dbReference type="Gene3D" id="3.30.70.270">
    <property type="match status" value="1"/>
</dbReference>
<feature type="compositionally biased region" description="Low complexity" evidence="2">
    <location>
        <begin position="904"/>
        <end position="915"/>
    </location>
</feature>
<dbReference type="InterPro" id="IPR043128">
    <property type="entry name" value="Rev_trsase/Diguanyl_cyclase"/>
</dbReference>
<evidence type="ECO:0000256" key="2">
    <source>
        <dbReference type="SAM" id="MobiDB-lite"/>
    </source>
</evidence>
<dbReference type="Proteomes" id="UP001151760">
    <property type="component" value="Unassembled WGS sequence"/>
</dbReference>
<feature type="region of interest" description="Disordered" evidence="2">
    <location>
        <begin position="1335"/>
        <end position="1361"/>
    </location>
</feature>
<dbReference type="PANTHER" id="PTHR37984:SF5">
    <property type="entry name" value="PROTEIN NYNRIN-LIKE"/>
    <property type="match status" value="1"/>
</dbReference>
<dbReference type="InterPro" id="IPR043502">
    <property type="entry name" value="DNA/RNA_pol_sf"/>
</dbReference>
<feature type="region of interest" description="Disordered" evidence="2">
    <location>
        <begin position="959"/>
        <end position="1009"/>
    </location>
</feature>
<comment type="caution">
    <text evidence="4">The sequence shown here is derived from an EMBL/GenBank/DDBJ whole genome shotgun (WGS) entry which is preliminary data.</text>
</comment>
<reference evidence="4" key="2">
    <citation type="submission" date="2022-01" db="EMBL/GenBank/DDBJ databases">
        <authorList>
            <person name="Yamashiro T."/>
            <person name="Shiraishi A."/>
            <person name="Satake H."/>
            <person name="Nakayama K."/>
        </authorList>
    </citation>
    <scope>NUCLEOTIDE SEQUENCE</scope>
</reference>
<gene>
    <name evidence="4" type="ORF">Tco_0681720</name>
</gene>
<feature type="domain" description="Integrase catalytic" evidence="3">
    <location>
        <begin position="568"/>
        <end position="733"/>
    </location>
</feature>
<dbReference type="InterPro" id="IPR001584">
    <property type="entry name" value="Integrase_cat-core"/>
</dbReference>